<sequence>MLDPYARYPRPTINVPTFKEKIDKWVANEGQNFLYLSAWVFLQVLMFMVGLIKYGYEENLSGARGILGITLPLARASAVAIHVDTGLILLPMCRNILSFLRTTYIAKVVPFDQNIEFHKMVGWTLLGFSLLHTFAHYVNFYMLAIKIPDGPGWMFYAFVTGPGWTGHVILVALVLIVVTALSWVRMRWFEVFWYTHHLFAVYFWGFSFHGAYCLVKPDRPPFCKDGGSFYKYWILSGVLYLWERVLRELRGFRNTVVSKVVLHPSNVVEIQMQKDGIKTQAGQWIFLCCPAVSLHQWHPFTLTSAPEEDYISVHVRVVGNFTTALAKTLGCDLGDGDGEVGEDVNTVLPRVMVDGPFGSASEDVFLYEVAVLVGAGIGVTPFASVLKSIWYRVNYPQSKSRLAKVYFIWICRDKEAFEWFQDLLKAIEEEDIQQFIEIHTYLTGRLRADEAANIILNDQEGHQDAVTGLRSPTHYGRPNLDQIFTGLVHIHPATDIGVFFCGPKVLSNMLGDAANKYNQPEENGTKFYFGKENF</sequence>
<evidence type="ECO:0000313" key="1">
    <source>
        <dbReference type="EMBL" id="KAJ9083938.1"/>
    </source>
</evidence>
<organism evidence="1 2">
    <name type="scientific">Entomophthora muscae</name>
    <dbReference type="NCBI Taxonomy" id="34485"/>
    <lineage>
        <taxon>Eukaryota</taxon>
        <taxon>Fungi</taxon>
        <taxon>Fungi incertae sedis</taxon>
        <taxon>Zoopagomycota</taxon>
        <taxon>Entomophthoromycotina</taxon>
        <taxon>Entomophthoromycetes</taxon>
        <taxon>Entomophthorales</taxon>
        <taxon>Entomophthoraceae</taxon>
        <taxon>Entomophthora</taxon>
    </lineage>
</organism>
<dbReference type="Proteomes" id="UP001165960">
    <property type="component" value="Unassembled WGS sequence"/>
</dbReference>
<comment type="caution">
    <text evidence="1">The sequence shown here is derived from an EMBL/GenBank/DDBJ whole genome shotgun (WGS) entry which is preliminary data.</text>
</comment>
<evidence type="ECO:0000313" key="2">
    <source>
        <dbReference type="Proteomes" id="UP001165960"/>
    </source>
</evidence>
<keyword evidence="2" id="KW-1185">Reference proteome</keyword>
<reference evidence="1" key="1">
    <citation type="submission" date="2022-04" db="EMBL/GenBank/DDBJ databases">
        <title>Genome of the entomopathogenic fungus Entomophthora muscae.</title>
        <authorList>
            <person name="Elya C."/>
            <person name="Lovett B.R."/>
            <person name="Lee E."/>
            <person name="Macias A.M."/>
            <person name="Hajek A.E."/>
            <person name="De Bivort B.L."/>
            <person name="Kasson M.T."/>
            <person name="De Fine Licht H.H."/>
            <person name="Stajich J.E."/>
        </authorList>
    </citation>
    <scope>NUCLEOTIDE SEQUENCE</scope>
    <source>
        <strain evidence="1">Berkeley</strain>
    </source>
</reference>
<protein>
    <submittedName>
        <fullName evidence="1">Uncharacterized protein</fullName>
    </submittedName>
</protein>
<dbReference type="EMBL" id="QTSX02000903">
    <property type="protein sequence ID" value="KAJ9083938.1"/>
    <property type="molecule type" value="Genomic_DNA"/>
</dbReference>
<proteinExistence type="predicted"/>
<name>A0ACC2UAS8_9FUNG</name>
<gene>
    <name evidence="1" type="ORF">DSO57_1029348</name>
</gene>
<accession>A0ACC2UAS8</accession>